<gene>
    <name evidence="2" type="ORF">Q8F55_007569</name>
</gene>
<evidence type="ECO:0000313" key="2">
    <source>
        <dbReference type="EMBL" id="KAL1405889.1"/>
    </source>
</evidence>
<dbReference type="Proteomes" id="UP001565368">
    <property type="component" value="Unassembled WGS sequence"/>
</dbReference>
<evidence type="ECO:0008006" key="4">
    <source>
        <dbReference type="Google" id="ProtNLM"/>
    </source>
</evidence>
<organism evidence="2 3">
    <name type="scientific">Vanrija albida</name>
    <dbReference type="NCBI Taxonomy" id="181172"/>
    <lineage>
        <taxon>Eukaryota</taxon>
        <taxon>Fungi</taxon>
        <taxon>Dikarya</taxon>
        <taxon>Basidiomycota</taxon>
        <taxon>Agaricomycotina</taxon>
        <taxon>Tremellomycetes</taxon>
        <taxon>Trichosporonales</taxon>
        <taxon>Trichosporonaceae</taxon>
        <taxon>Vanrija</taxon>
    </lineage>
</organism>
<reference evidence="2 3" key="1">
    <citation type="submission" date="2023-08" db="EMBL/GenBank/DDBJ databases">
        <title>Annotated Genome Sequence of Vanrija albida AlHP1.</title>
        <authorList>
            <person name="Herzog R."/>
        </authorList>
    </citation>
    <scope>NUCLEOTIDE SEQUENCE [LARGE SCALE GENOMIC DNA]</scope>
    <source>
        <strain evidence="2 3">AlHP1</strain>
    </source>
</reference>
<evidence type="ECO:0000256" key="1">
    <source>
        <dbReference type="SAM" id="MobiDB-lite"/>
    </source>
</evidence>
<protein>
    <recommendedName>
        <fullName evidence="4">Nucleolar pre-ribosomal-associated protein 1 C-terminal domain-containing protein</fullName>
    </recommendedName>
</protein>
<dbReference type="RefSeq" id="XP_069205833.1">
    <property type="nucleotide sequence ID" value="XM_069355992.1"/>
</dbReference>
<feature type="region of interest" description="Disordered" evidence="1">
    <location>
        <begin position="165"/>
        <end position="189"/>
    </location>
</feature>
<accession>A0ABR3PTY2</accession>
<dbReference type="EMBL" id="JBBXJM010000006">
    <property type="protein sequence ID" value="KAL1405889.1"/>
    <property type="molecule type" value="Genomic_DNA"/>
</dbReference>
<dbReference type="GeneID" id="95988612"/>
<feature type="compositionally biased region" description="Acidic residues" evidence="1">
    <location>
        <begin position="168"/>
        <end position="182"/>
    </location>
</feature>
<sequence>MANSRAKGRADAPQKAQGPGYQPELWQNTIDAAVQNGLVDIALLTISTLLDAHYLPSPHNAQLLLYLASQATTSATAPSPLAILQHLQSLHAPPDVAGLIPHIVPKRERIKRGHDSLPPWFLWVHKDAESPVKGRTRLALSPLERDVERAVRGCVDEGVWDMLWADAPESDDDEEEEEEEEGDTRRRGLKPGAWDVLGFLTSLWTAPAAYTDGKPTLFLQQLKKPYADRMADDASAPLAIVRLAFLRKTAQPLPETIQRREIAARLVGLLFDAAAAPAAFLPSALRSGLLQLVRHAPAQQLRLFLSAVGGAHWAALAHVLTHAVEDAAGVRTDPGRERLRRMGPGELGAPSVGYALDVIALSAARPEARERAAVLRAALLMLLVKHTPHSAAWARAGDEKYATAAADGDAALAAVLSLAARKATAA</sequence>
<evidence type="ECO:0000313" key="3">
    <source>
        <dbReference type="Proteomes" id="UP001565368"/>
    </source>
</evidence>
<comment type="caution">
    <text evidence="2">The sequence shown here is derived from an EMBL/GenBank/DDBJ whole genome shotgun (WGS) entry which is preliminary data.</text>
</comment>
<keyword evidence="3" id="KW-1185">Reference proteome</keyword>
<proteinExistence type="predicted"/>
<feature type="region of interest" description="Disordered" evidence="1">
    <location>
        <begin position="1"/>
        <end position="22"/>
    </location>
</feature>
<name>A0ABR3PTY2_9TREE</name>